<dbReference type="PANTHER" id="PTHR44520:SF2">
    <property type="entry name" value="RESPONSE REGULATOR RCP1"/>
    <property type="match status" value="1"/>
</dbReference>
<dbReference type="KEGG" id="rhoz:GXP67_32575"/>
<sequence>MDISPVIFVIDDSEIDCLIVNKLLHQKFPHIKLEAFHSADEALETIKNLEASHSILPSLILLDINMPVKNGWEFLDEYQALAPQSLKQIKVIIFTSSIHPADPITARQYKMVVDFIVKPIRKEDIEEKISRYC</sequence>
<dbReference type="SUPFAM" id="SSF52172">
    <property type="entry name" value="CheY-like"/>
    <property type="match status" value="1"/>
</dbReference>
<dbReference type="RefSeq" id="WP_162446996.1">
    <property type="nucleotide sequence ID" value="NZ_CP048222.1"/>
</dbReference>
<organism evidence="3 4">
    <name type="scientific">Rhodocytophaga rosea</name>
    <dbReference type="NCBI Taxonomy" id="2704465"/>
    <lineage>
        <taxon>Bacteria</taxon>
        <taxon>Pseudomonadati</taxon>
        <taxon>Bacteroidota</taxon>
        <taxon>Cytophagia</taxon>
        <taxon>Cytophagales</taxon>
        <taxon>Rhodocytophagaceae</taxon>
        <taxon>Rhodocytophaga</taxon>
    </lineage>
</organism>
<dbReference type="InterPro" id="IPR001789">
    <property type="entry name" value="Sig_transdc_resp-reg_receiver"/>
</dbReference>
<evidence type="ECO:0000313" key="3">
    <source>
        <dbReference type="EMBL" id="QHT71053.1"/>
    </source>
</evidence>
<dbReference type="AlphaFoldDB" id="A0A6C0GU29"/>
<evidence type="ECO:0000259" key="2">
    <source>
        <dbReference type="PROSITE" id="PS50110"/>
    </source>
</evidence>
<evidence type="ECO:0000313" key="4">
    <source>
        <dbReference type="Proteomes" id="UP000480178"/>
    </source>
</evidence>
<dbReference type="Gene3D" id="3.40.50.2300">
    <property type="match status" value="1"/>
</dbReference>
<keyword evidence="4" id="KW-1185">Reference proteome</keyword>
<gene>
    <name evidence="3" type="ORF">GXP67_32575</name>
</gene>
<reference evidence="3 4" key="1">
    <citation type="submission" date="2020-01" db="EMBL/GenBank/DDBJ databases">
        <authorList>
            <person name="Kim M.K."/>
        </authorList>
    </citation>
    <scope>NUCLEOTIDE SEQUENCE [LARGE SCALE GENOMIC DNA]</scope>
    <source>
        <strain evidence="3 4">172606-1</strain>
    </source>
</reference>
<name>A0A6C0GU29_9BACT</name>
<feature type="domain" description="Response regulatory" evidence="2">
    <location>
        <begin position="6"/>
        <end position="133"/>
    </location>
</feature>
<protein>
    <submittedName>
        <fullName evidence="3">Response regulator</fullName>
    </submittedName>
</protein>
<accession>A0A6C0GU29</accession>
<dbReference type="GO" id="GO:0000160">
    <property type="term" value="P:phosphorelay signal transduction system"/>
    <property type="evidence" value="ECO:0007669"/>
    <property type="project" value="InterPro"/>
</dbReference>
<evidence type="ECO:0000256" key="1">
    <source>
        <dbReference type="PROSITE-ProRule" id="PRU00169"/>
    </source>
</evidence>
<dbReference type="PANTHER" id="PTHR44520">
    <property type="entry name" value="RESPONSE REGULATOR RCP1-RELATED"/>
    <property type="match status" value="1"/>
</dbReference>
<keyword evidence="1" id="KW-0597">Phosphoprotein</keyword>
<dbReference type="PROSITE" id="PS50110">
    <property type="entry name" value="RESPONSE_REGULATORY"/>
    <property type="match status" value="1"/>
</dbReference>
<dbReference type="EMBL" id="CP048222">
    <property type="protein sequence ID" value="QHT71053.1"/>
    <property type="molecule type" value="Genomic_DNA"/>
</dbReference>
<dbReference type="InterPro" id="IPR011006">
    <property type="entry name" value="CheY-like_superfamily"/>
</dbReference>
<dbReference type="InterPro" id="IPR052893">
    <property type="entry name" value="TCS_response_regulator"/>
</dbReference>
<dbReference type="Proteomes" id="UP000480178">
    <property type="component" value="Chromosome"/>
</dbReference>
<feature type="modified residue" description="4-aspartylphosphate" evidence="1">
    <location>
        <position position="63"/>
    </location>
</feature>
<proteinExistence type="predicted"/>
<dbReference type="SMART" id="SM00448">
    <property type="entry name" value="REC"/>
    <property type="match status" value="1"/>
</dbReference>
<dbReference type="Pfam" id="PF00072">
    <property type="entry name" value="Response_reg"/>
    <property type="match status" value="1"/>
</dbReference>